<keyword evidence="1" id="KW-0812">Transmembrane</keyword>
<accession>A0ABX4JLK3</accession>
<organism evidence="2 3">
    <name type="scientific">Rhizobium hidalgonense</name>
    <dbReference type="NCBI Taxonomy" id="1538159"/>
    <lineage>
        <taxon>Bacteria</taxon>
        <taxon>Pseudomonadati</taxon>
        <taxon>Pseudomonadota</taxon>
        <taxon>Alphaproteobacteria</taxon>
        <taxon>Hyphomicrobiales</taxon>
        <taxon>Rhizobiaceae</taxon>
        <taxon>Rhizobium/Agrobacterium group</taxon>
        <taxon>Rhizobium</taxon>
    </lineage>
</organism>
<proteinExistence type="predicted"/>
<gene>
    <name evidence="2" type="ORF">CO674_30290</name>
</gene>
<evidence type="ECO:0000313" key="2">
    <source>
        <dbReference type="EMBL" id="PDT19878.1"/>
    </source>
</evidence>
<comment type="caution">
    <text evidence="2">The sequence shown here is derived from an EMBL/GenBank/DDBJ whole genome shotgun (WGS) entry which is preliminary data.</text>
</comment>
<evidence type="ECO:0000256" key="1">
    <source>
        <dbReference type="SAM" id="Phobius"/>
    </source>
</evidence>
<keyword evidence="1" id="KW-0472">Membrane</keyword>
<dbReference type="EMBL" id="NWSY01000033">
    <property type="protein sequence ID" value="PDT19878.1"/>
    <property type="molecule type" value="Genomic_DNA"/>
</dbReference>
<name>A0ABX4JLK3_9HYPH</name>
<keyword evidence="1" id="KW-1133">Transmembrane helix</keyword>
<sequence>MKARCRARTPLNAFSGAVVIVGGIVLVIEVAFDLDAWRSLPPVPHLEDDDLVLADLIVDKVSGAFSRRQGTAAPLLDAAP</sequence>
<evidence type="ECO:0000313" key="3">
    <source>
        <dbReference type="Proteomes" id="UP000219914"/>
    </source>
</evidence>
<dbReference type="Proteomes" id="UP000219914">
    <property type="component" value="Unassembled WGS sequence"/>
</dbReference>
<keyword evidence="3" id="KW-1185">Reference proteome</keyword>
<reference evidence="2 3" key="1">
    <citation type="submission" date="2017-09" db="EMBL/GenBank/DDBJ databases">
        <title>Comparative genomics of rhizobia isolated from Phaseolus vulgaris in China.</title>
        <authorList>
            <person name="Tong W."/>
        </authorList>
    </citation>
    <scope>NUCLEOTIDE SEQUENCE [LARGE SCALE GENOMIC DNA]</scope>
    <source>
        <strain evidence="2 3">FH14</strain>
    </source>
</reference>
<protein>
    <submittedName>
        <fullName evidence="2">Uncharacterized protein</fullName>
    </submittedName>
</protein>
<feature type="transmembrane region" description="Helical" evidence="1">
    <location>
        <begin position="12"/>
        <end position="32"/>
    </location>
</feature>